<sequence>MKIKVQNQQNLKNNNEKMVLEIIRANKNEDISQAKIAKLTHMSPTSISRIVENLILKGLVRKDDSIDTDNVGRKGIKLKLVPDSIITIGVSIDSDNLWVCVMDFFDRILVTKTLELQDRSYTPEEIIQLIQKMIINIYETTPYTEEKIQAVGISCIGNVDYKKGDIYFAPQFGWNHTEFGKMAQAMLGKTVYMENDMKAAITSVVHQDKKLLSQDVTYLSIGMGVGSAVMFHGEIIRGSDNAFGEVGHVIIHPDGRKCDCGQRGCVQTTLTHNSLIEECQEMGVDISRVEQIFKAYRCQEKWALEFVHKTAADLSILLRNLVYMYNTNYILVGGAMILDYPELLELAQKKLENLIHSNLYSNLKIIPVKTRNNSMAGAAFIAQENCMKNIVESDLENSI</sequence>
<keyword evidence="6" id="KW-1185">Reference proteome</keyword>
<feature type="domain" description="HTH marR-type" evidence="4">
    <location>
        <begin position="16"/>
        <end position="62"/>
    </location>
</feature>
<dbReference type="InterPro" id="IPR036388">
    <property type="entry name" value="WH-like_DNA-bd_sf"/>
</dbReference>
<dbReference type="Pfam" id="PF00480">
    <property type="entry name" value="ROK"/>
    <property type="match status" value="1"/>
</dbReference>
<keyword evidence="3" id="KW-0119">Carbohydrate metabolism</keyword>
<evidence type="ECO:0000313" key="6">
    <source>
        <dbReference type="Proteomes" id="UP001549106"/>
    </source>
</evidence>
<evidence type="ECO:0000259" key="4">
    <source>
        <dbReference type="Pfam" id="PF12802"/>
    </source>
</evidence>
<dbReference type="EMBL" id="JBEPMJ010000011">
    <property type="protein sequence ID" value="MET3750513.1"/>
    <property type="molecule type" value="Genomic_DNA"/>
</dbReference>
<evidence type="ECO:0000313" key="5">
    <source>
        <dbReference type="EMBL" id="MET3750513.1"/>
    </source>
</evidence>
<dbReference type="PANTHER" id="PTHR18964">
    <property type="entry name" value="ROK (REPRESSOR, ORF, KINASE) FAMILY"/>
    <property type="match status" value="1"/>
</dbReference>
<dbReference type="Pfam" id="PF12802">
    <property type="entry name" value="MarR_2"/>
    <property type="match status" value="1"/>
</dbReference>
<dbReference type="Gene3D" id="1.10.10.10">
    <property type="entry name" value="Winged helix-like DNA-binding domain superfamily/Winged helix DNA-binding domain"/>
    <property type="match status" value="1"/>
</dbReference>
<dbReference type="Gene3D" id="3.30.420.40">
    <property type="match status" value="2"/>
</dbReference>
<reference evidence="5 6" key="1">
    <citation type="submission" date="2024-06" db="EMBL/GenBank/DDBJ databases">
        <title>Genomic Encyclopedia of Type Strains, Phase IV (KMG-IV): sequencing the most valuable type-strain genomes for metagenomic binning, comparative biology and taxonomic classification.</title>
        <authorList>
            <person name="Goeker M."/>
        </authorList>
    </citation>
    <scope>NUCLEOTIDE SEQUENCE [LARGE SCALE GENOMIC DNA]</scope>
    <source>
        <strain evidence="5 6">DSM 29492</strain>
    </source>
</reference>
<dbReference type="InterPro" id="IPR000835">
    <property type="entry name" value="HTH_MarR-typ"/>
</dbReference>
<dbReference type="InterPro" id="IPR036390">
    <property type="entry name" value="WH_DNA-bd_sf"/>
</dbReference>
<dbReference type="RefSeq" id="WP_257464590.1">
    <property type="nucleotide sequence ID" value="NZ_JANJZT010000011.1"/>
</dbReference>
<dbReference type="InterPro" id="IPR000600">
    <property type="entry name" value="ROK"/>
</dbReference>
<comment type="similarity">
    <text evidence="2">Belongs to the ROK (NagC/XylR) family.</text>
</comment>
<comment type="function">
    <text evidence="1">Transcriptional repressor of xylose-utilizing enzymes.</text>
</comment>
<dbReference type="PANTHER" id="PTHR18964:SF110">
    <property type="entry name" value="TRANSCRIPTIONAL REGULATOR, XYLR-RELATED"/>
    <property type="match status" value="1"/>
</dbReference>
<dbReference type="GO" id="GO:0016301">
    <property type="term" value="F:kinase activity"/>
    <property type="evidence" value="ECO:0007669"/>
    <property type="project" value="UniProtKB-KW"/>
</dbReference>
<dbReference type="SUPFAM" id="SSF46785">
    <property type="entry name" value="Winged helix' DNA-binding domain"/>
    <property type="match status" value="1"/>
</dbReference>
<keyword evidence="5" id="KW-0808">Transferase</keyword>
<dbReference type="InterPro" id="IPR043129">
    <property type="entry name" value="ATPase_NBD"/>
</dbReference>
<dbReference type="SUPFAM" id="SSF53067">
    <property type="entry name" value="Actin-like ATPase domain"/>
    <property type="match status" value="1"/>
</dbReference>
<dbReference type="Proteomes" id="UP001549106">
    <property type="component" value="Unassembled WGS sequence"/>
</dbReference>
<comment type="caution">
    <text evidence="5">The sequence shown here is derived from an EMBL/GenBank/DDBJ whole genome shotgun (WGS) entry which is preliminary data.</text>
</comment>
<keyword evidence="5" id="KW-0418">Kinase</keyword>
<proteinExistence type="inferred from homology"/>
<keyword evidence="3" id="KW-0859">Xylose metabolism</keyword>
<dbReference type="InterPro" id="IPR049874">
    <property type="entry name" value="ROK_cs"/>
</dbReference>
<protein>
    <submittedName>
        <fullName evidence="5">NBD/HSP70 family sugar kinase/biotin operon repressor</fullName>
    </submittedName>
</protein>
<evidence type="ECO:0000256" key="1">
    <source>
        <dbReference type="ARBA" id="ARBA00002486"/>
    </source>
</evidence>
<evidence type="ECO:0000256" key="2">
    <source>
        <dbReference type="ARBA" id="ARBA00006479"/>
    </source>
</evidence>
<evidence type="ECO:0000256" key="3">
    <source>
        <dbReference type="ARBA" id="ARBA00022629"/>
    </source>
</evidence>
<accession>A0ABV2M224</accession>
<gene>
    <name evidence="5" type="ORF">ABID24_001765</name>
</gene>
<dbReference type="PROSITE" id="PS01125">
    <property type="entry name" value="ROK"/>
    <property type="match status" value="1"/>
</dbReference>
<organism evidence="5 6">
    <name type="scientific">Blautia caecimuris</name>
    <dbReference type="NCBI Taxonomy" id="1796615"/>
    <lineage>
        <taxon>Bacteria</taxon>
        <taxon>Bacillati</taxon>
        <taxon>Bacillota</taxon>
        <taxon>Clostridia</taxon>
        <taxon>Lachnospirales</taxon>
        <taxon>Lachnospiraceae</taxon>
        <taxon>Blautia</taxon>
    </lineage>
</organism>
<name>A0ABV2M224_9FIRM</name>